<dbReference type="PROSITE" id="PS51257">
    <property type="entry name" value="PROKAR_LIPOPROTEIN"/>
    <property type="match status" value="1"/>
</dbReference>
<evidence type="ECO:0008006" key="4">
    <source>
        <dbReference type="Google" id="ProtNLM"/>
    </source>
</evidence>
<organism evidence="2 3">
    <name type="scientific">Novosphingobium cyanobacteriorum</name>
    <dbReference type="NCBI Taxonomy" id="3024215"/>
    <lineage>
        <taxon>Bacteria</taxon>
        <taxon>Pseudomonadati</taxon>
        <taxon>Pseudomonadota</taxon>
        <taxon>Alphaproteobacteria</taxon>
        <taxon>Sphingomonadales</taxon>
        <taxon>Sphingomonadaceae</taxon>
        <taxon>Novosphingobium</taxon>
    </lineage>
</organism>
<evidence type="ECO:0000256" key="1">
    <source>
        <dbReference type="SAM" id="MobiDB-lite"/>
    </source>
</evidence>
<name>A0ABT6CK37_9SPHN</name>
<dbReference type="EMBL" id="JAROCY010000007">
    <property type="protein sequence ID" value="MDF8333435.1"/>
    <property type="molecule type" value="Genomic_DNA"/>
</dbReference>
<comment type="caution">
    <text evidence="2">The sequence shown here is derived from an EMBL/GenBank/DDBJ whole genome shotgun (WGS) entry which is preliminary data.</text>
</comment>
<dbReference type="RefSeq" id="WP_277277137.1">
    <property type="nucleotide sequence ID" value="NZ_JAROCY010000007.1"/>
</dbReference>
<keyword evidence="3" id="KW-1185">Reference proteome</keyword>
<reference evidence="2 3" key="1">
    <citation type="submission" date="2023-03" db="EMBL/GenBank/DDBJ databases">
        <title>Novosphingobium cyanobacteriorum sp. nov., isolated from a eutrophic reservoir during the Microcystis bloom period.</title>
        <authorList>
            <person name="Kang M."/>
            <person name="Le V."/>
            <person name="Ko S.-R."/>
            <person name="Lee S.-A."/>
            <person name="Ahn C.-Y."/>
        </authorList>
    </citation>
    <scope>NUCLEOTIDE SEQUENCE [LARGE SCALE GENOMIC DNA]</scope>
    <source>
        <strain evidence="2 3">HBC54</strain>
    </source>
</reference>
<feature type="compositionally biased region" description="Basic and acidic residues" evidence="1">
    <location>
        <begin position="160"/>
        <end position="179"/>
    </location>
</feature>
<protein>
    <recommendedName>
        <fullName evidence="4">Lipoprotein</fullName>
    </recommendedName>
</protein>
<accession>A0ABT6CK37</accession>
<dbReference type="Proteomes" id="UP001222770">
    <property type="component" value="Unassembled WGS sequence"/>
</dbReference>
<sequence length="198" mass="20800">MRKGVAITAVLASILAGCAPGDEYAMSRKDAYIKLAGLTIEPSQKAPFIMLDQPVHGNGLNRIVFGAEDDAPGFGCVANLSELAPEKTKIALNCHGAAGDGASNGMAHNMLRDRLIELIDATLTDRAYDPEKAGSTASRWPGDGVDGSIGGAVGQAMKMDADMKRDMRELKAQAEESQREQAVSQPDGGQGYDPSPPE</sequence>
<evidence type="ECO:0000313" key="2">
    <source>
        <dbReference type="EMBL" id="MDF8333435.1"/>
    </source>
</evidence>
<proteinExistence type="predicted"/>
<gene>
    <name evidence="2" type="ORF">POM99_09500</name>
</gene>
<evidence type="ECO:0000313" key="3">
    <source>
        <dbReference type="Proteomes" id="UP001222770"/>
    </source>
</evidence>
<feature type="region of interest" description="Disordered" evidence="1">
    <location>
        <begin position="160"/>
        <end position="198"/>
    </location>
</feature>